<organism evidence="3 4">
    <name type="scientific">Ornithinibacillus caprae</name>
    <dbReference type="NCBI Taxonomy" id="2678566"/>
    <lineage>
        <taxon>Bacteria</taxon>
        <taxon>Bacillati</taxon>
        <taxon>Bacillota</taxon>
        <taxon>Bacilli</taxon>
        <taxon>Bacillales</taxon>
        <taxon>Bacillaceae</taxon>
        <taxon>Ornithinibacillus</taxon>
    </lineage>
</organism>
<feature type="transmembrane region" description="Helical" evidence="1">
    <location>
        <begin position="30"/>
        <end position="49"/>
    </location>
</feature>
<reference evidence="3 4" key="1">
    <citation type="submission" date="2019-11" db="EMBL/GenBank/DDBJ databases">
        <authorList>
            <person name="Li X."/>
        </authorList>
    </citation>
    <scope>NUCLEOTIDE SEQUENCE [LARGE SCALE GENOMIC DNA]</scope>
    <source>
        <strain evidence="3 4">L9</strain>
    </source>
</reference>
<protein>
    <recommendedName>
        <fullName evidence="2">YcxB-like C-terminal domain-containing protein</fullName>
    </recommendedName>
</protein>
<feature type="domain" description="YcxB-like C-terminal" evidence="2">
    <location>
        <begin position="97"/>
        <end position="157"/>
    </location>
</feature>
<dbReference type="AlphaFoldDB" id="A0A6N8FN48"/>
<dbReference type="Proteomes" id="UP000469125">
    <property type="component" value="Unassembled WGS sequence"/>
</dbReference>
<dbReference type="RefSeq" id="WP_155671839.1">
    <property type="nucleotide sequence ID" value="NZ_WOCA01000030.1"/>
</dbReference>
<name>A0A6N8FN48_9BACI</name>
<keyword evidence="1" id="KW-0812">Transmembrane</keyword>
<evidence type="ECO:0000313" key="3">
    <source>
        <dbReference type="EMBL" id="MUK90753.1"/>
    </source>
</evidence>
<keyword evidence="1" id="KW-0472">Membrane</keyword>
<evidence type="ECO:0000256" key="1">
    <source>
        <dbReference type="SAM" id="Phobius"/>
    </source>
</evidence>
<feature type="transmembrane region" description="Helical" evidence="1">
    <location>
        <begin position="55"/>
        <end position="83"/>
    </location>
</feature>
<gene>
    <name evidence="3" type="ORF">GMD78_20565</name>
</gene>
<comment type="caution">
    <text evidence="3">The sequence shown here is derived from an EMBL/GenBank/DDBJ whole genome shotgun (WGS) entry which is preliminary data.</text>
</comment>
<dbReference type="InterPro" id="IPR025588">
    <property type="entry name" value="YcxB-like_C"/>
</dbReference>
<keyword evidence="1" id="KW-1133">Transmembrane helix</keyword>
<keyword evidence="4" id="KW-1185">Reference proteome</keyword>
<sequence length="164" mass="19499">METNFILRFQYSETEFIKAYRELFTSNKKWIVDLLISVGLMAIALYLIFTDEVTILNTLALIIAILYFIILILKLYIIPLLVFRRTPKYRDTYTLAFTDEQIKFVTEGNQSDIRWDYYNTLKETGGFIFLYYGKDLFTIIPKRVFKDEKEISSFIAFTKKKISK</sequence>
<accession>A0A6N8FN48</accession>
<dbReference type="EMBL" id="WOCA01000030">
    <property type="protein sequence ID" value="MUK90753.1"/>
    <property type="molecule type" value="Genomic_DNA"/>
</dbReference>
<evidence type="ECO:0000259" key="2">
    <source>
        <dbReference type="Pfam" id="PF14317"/>
    </source>
</evidence>
<evidence type="ECO:0000313" key="4">
    <source>
        <dbReference type="Proteomes" id="UP000469125"/>
    </source>
</evidence>
<dbReference type="Pfam" id="PF14317">
    <property type="entry name" value="YcxB"/>
    <property type="match status" value="1"/>
</dbReference>
<proteinExistence type="predicted"/>